<feature type="domain" description="Sialate O-acetylesterase" evidence="2">
    <location>
        <begin position="153"/>
        <end position="403"/>
    </location>
</feature>
<dbReference type="PANTHER" id="PTHR22901:SF0">
    <property type="entry name" value="SIALATE O-ACETYLESTERASE"/>
    <property type="match status" value="1"/>
</dbReference>
<dbReference type="InterPro" id="IPR005181">
    <property type="entry name" value="SASA"/>
</dbReference>
<dbReference type="EMBL" id="CAUYUJ010006095">
    <property type="protein sequence ID" value="CAK0816092.1"/>
    <property type="molecule type" value="Genomic_DNA"/>
</dbReference>
<reference evidence="3" key="1">
    <citation type="submission" date="2023-10" db="EMBL/GenBank/DDBJ databases">
        <authorList>
            <person name="Chen Y."/>
            <person name="Shah S."/>
            <person name="Dougan E. K."/>
            <person name="Thang M."/>
            <person name="Chan C."/>
        </authorList>
    </citation>
    <scope>NUCLEOTIDE SEQUENCE [LARGE SCALE GENOMIC DNA]</scope>
</reference>
<proteinExistence type="predicted"/>
<evidence type="ECO:0000313" key="3">
    <source>
        <dbReference type="EMBL" id="CAK0816092.1"/>
    </source>
</evidence>
<dbReference type="SUPFAM" id="SSF52266">
    <property type="entry name" value="SGNH hydrolase"/>
    <property type="match status" value="1"/>
</dbReference>
<evidence type="ECO:0000259" key="2">
    <source>
        <dbReference type="Pfam" id="PF03629"/>
    </source>
</evidence>
<dbReference type="InterPro" id="IPR036514">
    <property type="entry name" value="SGNH_hydro_sf"/>
</dbReference>
<accession>A0ABN9RCU3</accession>
<sequence>MARLCAVVFAIVACGVASAIVASAWLRRYAAAKDNDLKPGHLSGVSGFYDRALGQTVQHAGESARRSFLSSTLGSNMVLQRAPQHAVVWGFVAPGTVVTTTLDNTRHMSSTAGSDGVWRQQLPATEASASPHILSFRASTGETAEMRNVLFGDVYLCGGQSNMKFPMPLIENASDEIARADLYPLVRLFTVGQGTQSKIPLHDLQTITQPWAVAGHNSIGGKGDVGYFSAVCWIFGREVFDALGGSVPIGLISSNAGKSAIESWSTAETLKKCNVTNVDSALYNAMINPYTVGPMALVGFTWYQGEANVHQPLCAGTQRYACTFPAMIKEWRQAFKNPGAYFGFVQLSTWCGQGARLSEMRSHGQMSALSLANVGYATNADHGDGCNIHPPAKQYCAKRLANSALALVYKQNVMWKSPTFKSQTASASPPSVTVSFNDVSGSGLRDDQYPFNYLGGTFNCSATEDQCAWASLQLANGSWVNSSIAVKGNQMTLSLPQSYSKAGAPVASSYAWGAVPMMPVYDRETSLPVLAWSEKVVADRRALVA</sequence>
<dbReference type="PANTHER" id="PTHR22901">
    <property type="entry name" value="SIALATE O-ACETYLESTERASE"/>
    <property type="match status" value="1"/>
</dbReference>
<dbReference type="InterPro" id="IPR039329">
    <property type="entry name" value="SIAE"/>
</dbReference>
<gene>
    <name evidence="3" type="ORF">PCOR1329_LOCUS19163</name>
</gene>
<comment type="caution">
    <text evidence="3">The sequence shown here is derived from an EMBL/GenBank/DDBJ whole genome shotgun (WGS) entry which is preliminary data.</text>
</comment>
<name>A0ABN9RCU3_9DINO</name>
<evidence type="ECO:0000256" key="1">
    <source>
        <dbReference type="ARBA" id="ARBA00022801"/>
    </source>
</evidence>
<keyword evidence="1" id="KW-0378">Hydrolase</keyword>
<keyword evidence="4" id="KW-1185">Reference proteome</keyword>
<dbReference type="Proteomes" id="UP001189429">
    <property type="component" value="Unassembled WGS sequence"/>
</dbReference>
<organism evidence="3 4">
    <name type="scientific">Prorocentrum cordatum</name>
    <dbReference type="NCBI Taxonomy" id="2364126"/>
    <lineage>
        <taxon>Eukaryota</taxon>
        <taxon>Sar</taxon>
        <taxon>Alveolata</taxon>
        <taxon>Dinophyceae</taxon>
        <taxon>Prorocentrales</taxon>
        <taxon>Prorocentraceae</taxon>
        <taxon>Prorocentrum</taxon>
    </lineage>
</organism>
<dbReference type="Gene3D" id="3.40.50.1110">
    <property type="entry name" value="SGNH hydrolase"/>
    <property type="match status" value="1"/>
</dbReference>
<evidence type="ECO:0000313" key="4">
    <source>
        <dbReference type="Proteomes" id="UP001189429"/>
    </source>
</evidence>
<dbReference type="Pfam" id="PF03629">
    <property type="entry name" value="SASA"/>
    <property type="match status" value="1"/>
</dbReference>
<protein>
    <recommendedName>
        <fullName evidence="2">Sialate O-acetylesterase domain-containing protein</fullName>
    </recommendedName>
</protein>